<proteinExistence type="predicted"/>
<organism evidence="1 2">
    <name type="scientific">Champsocephalus esox</name>
    <name type="common">pike icefish</name>
    <dbReference type="NCBI Taxonomy" id="159716"/>
    <lineage>
        <taxon>Eukaryota</taxon>
        <taxon>Metazoa</taxon>
        <taxon>Chordata</taxon>
        <taxon>Craniata</taxon>
        <taxon>Vertebrata</taxon>
        <taxon>Euteleostomi</taxon>
        <taxon>Actinopterygii</taxon>
        <taxon>Neopterygii</taxon>
        <taxon>Teleostei</taxon>
        <taxon>Neoteleostei</taxon>
        <taxon>Acanthomorphata</taxon>
        <taxon>Eupercaria</taxon>
        <taxon>Perciformes</taxon>
        <taxon>Notothenioidei</taxon>
        <taxon>Channichthyidae</taxon>
        <taxon>Champsocephalus</taxon>
    </lineage>
</organism>
<keyword evidence="2" id="KW-1185">Reference proteome</keyword>
<dbReference type="PANTHER" id="PTHR19872:SF7">
    <property type="entry name" value="F-BOX AND WD REPEAT DOMAIN CONTAINING PROTEIN 10B-RELATED"/>
    <property type="match status" value="1"/>
</dbReference>
<accession>A0AAN8BB34</accession>
<dbReference type="PANTHER" id="PTHR19872">
    <property type="entry name" value="UBIQUITIN LIGASE SPECIFICITY FACTOR/HREP PROTEIN"/>
    <property type="match status" value="1"/>
</dbReference>
<dbReference type="EMBL" id="JAULUE010002063">
    <property type="protein sequence ID" value="KAK5881523.1"/>
    <property type="molecule type" value="Genomic_DNA"/>
</dbReference>
<sequence length="141" mass="16123">MKSAKSVNACDRDSEKAEACLSMCGMCPSCAFAPMPPASNRCLWTVSDEFKRRFVVQLLLRCKNVQVLESIQSVLGVTSWTLLTYARSRSPTSPNDFPCRRAVRALERRPLGVNLHEIWDWFTSSPDWIKSRYLCRLFLTL</sequence>
<dbReference type="AlphaFoldDB" id="A0AAN8BB34"/>
<evidence type="ECO:0000313" key="2">
    <source>
        <dbReference type="Proteomes" id="UP001335648"/>
    </source>
</evidence>
<evidence type="ECO:0000313" key="1">
    <source>
        <dbReference type="EMBL" id="KAK5881523.1"/>
    </source>
</evidence>
<dbReference type="Proteomes" id="UP001335648">
    <property type="component" value="Unassembled WGS sequence"/>
</dbReference>
<protein>
    <submittedName>
        <fullName evidence="1">Uncharacterized protein</fullName>
    </submittedName>
</protein>
<dbReference type="InterPro" id="IPR051075">
    <property type="entry name" value="SCF_subunit_WD-repeat"/>
</dbReference>
<reference evidence="1 2" key="1">
    <citation type="journal article" date="2023" name="Mol. Biol. Evol.">
        <title>Genomics of Secondarily Temperate Adaptation in the Only Non-Antarctic Icefish.</title>
        <authorList>
            <person name="Rivera-Colon A.G."/>
            <person name="Rayamajhi N."/>
            <person name="Minhas B.F."/>
            <person name="Madrigal G."/>
            <person name="Bilyk K.T."/>
            <person name="Yoon V."/>
            <person name="Hune M."/>
            <person name="Gregory S."/>
            <person name="Cheng C.H.C."/>
            <person name="Catchen J.M."/>
        </authorList>
    </citation>
    <scope>NUCLEOTIDE SEQUENCE [LARGE SCALE GENOMIC DNA]</scope>
    <source>
        <strain evidence="1">JC2023a</strain>
    </source>
</reference>
<gene>
    <name evidence="1" type="ORF">CesoFtcFv8_022309</name>
</gene>
<name>A0AAN8BB34_9TELE</name>
<comment type="caution">
    <text evidence="1">The sequence shown here is derived from an EMBL/GenBank/DDBJ whole genome shotgun (WGS) entry which is preliminary data.</text>
</comment>